<dbReference type="Pfam" id="PF17164">
    <property type="entry name" value="DUF5122"/>
    <property type="match status" value="3"/>
</dbReference>
<dbReference type="Proteomes" id="UP000620025">
    <property type="component" value="Unassembled WGS sequence"/>
</dbReference>
<proteinExistence type="predicted"/>
<sequence length="466" mass="50132">MTDTQSALLYPGAPDLEFGPDGTGKVVLGWDDPNYEGSVLYDVVAGPDGTLYAAGFGGSETNDTVEYLVYAMKQNGDLDVSFSQNGILRGQFHKQEGVNIKSLINRIFYIEAQGETPAKLLMLGKVGIPTGTKRHWYPALARYTLDGQLDSTFGELGTGLAIFAGLEGSQLGSDASEGILGSKAKGTPYAGIVHSGYRLTGLRHNDRIYIAFPDPSYGHSIISFFDDGRVDWRFGTDGILKLYDLSAPKPGMPLGAEVKAIYPSDGKLLLAGQLYKEGYVRFAGFVRITLEGDIDTSFGREGFQFGPGDQYELVLDIIPAFGRSFLTAGMGKNSTANCSVYAIDQNGLPDPDFNNGNVLVVPGDPWLGTYVQLWDFGDRVLALGICNELLAPHERLLLARFLSDGSLDKSFGLPNAEGEGAGWQIYPSGYISASKRMVVVGDRIYVAGVIREGARAGFACLACLKV</sequence>
<dbReference type="Gene3D" id="2.80.10.50">
    <property type="match status" value="2"/>
</dbReference>
<dbReference type="RefSeq" id="WP_192065122.1">
    <property type="nucleotide sequence ID" value="NZ_JACYWY010000002.1"/>
</dbReference>
<evidence type="ECO:0000313" key="1">
    <source>
        <dbReference type="EMBL" id="MBD8768070.1"/>
    </source>
</evidence>
<evidence type="ECO:0000313" key="2">
    <source>
        <dbReference type="Proteomes" id="UP000620025"/>
    </source>
</evidence>
<name>A0ABR9BSG9_9PSED</name>
<keyword evidence="2" id="KW-1185">Reference proteome</keyword>
<gene>
    <name evidence="1" type="ORF">IFT38_00785</name>
</gene>
<reference evidence="1 2" key="1">
    <citation type="journal article" date="2020" name="FEMS Microbiol. Ecol.">
        <title>Temporal dynamics of bacterial communities during seed development and maturation.</title>
        <authorList>
            <person name="Chesneau G."/>
            <person name="Torres-Cortes G."/>
            <person name="Briand M."/>
            <person name="Darrasse A."/>
            <person name="Preveaux A."/>
            <person name="Marais C."/>
            <person name="Jacques M.A."/>
            <person name="Shade A."/>
            <person name="Barret M."/>
        </authorList>
    </citation>
    <scope>NUCLEOTIDE SEQUENCE [LARGE SCALE GENOMIC DNA]</scope>
    <source>
        <strain evidence="1 2">CFBP13599</strain>
    </source>
</reference>
<protein>
    <submittedName>
        <fullName evidence="1">Delta-60 repeat domain-containing protein</fullName>
    </submittedName>
</protein>
<organism evidence="1 2">
    <name type="scientific">Pseudomonas coleopterorum</name>
    <dbReference type="NCBI Taxonomy" id="1605838"/>
    <lineage>
        <taxon>Bacteria</taxon>
        <taxon>Pseudomonadati</taxon>
        <taxon>Pseudomonadota</taxon>
        <taxon>Gammaproteobacteria</taxon>
        <taxon>Pseudomonadales</taxon>
        <taxon>Pseudomonadaceae</taxon>
        <taxon>Pseudomonas</taxon>
    </lineage>
</organism>
<accession>A0ABR9BSG9</accession>
<comment type="caution">
    <text evidence="1">The sequence shown here is derived from an EMBL/GenBank/DDBJ whole genome shotgun (WGS) entry which is preliminary data.</text>
</comment>
<dbReference type="InterPro" id="IPR013431">
    <property type="entry name" value="Delta_60_rpt"/>
</dbReference>
<dbReference type="EMBL" id="JACYWZ010000001">
    <property type="protein sequence ID" value="MBD8768070.1"/>
    <property type="molecule type" value="Genomic_DNA"/>
</dbReference>
<dbReference type="NCBIfam" id="TIGR02608">
    <property type="entry name" value="delta_60_rpt"/>
    <property type="match status" value="4"/>
</dbReference>